<dbReference type="PANTHER" id="PTHR30069:SF53">
    <property type="entry name" value="COLICIN I RECEPTOR-RELATED"/>
    <property type="match status" value="1"/>
</dbReference>
<keyword evidence="4 10" id="KW-0812">Transmembrane</keyword>
<dbReference type="PROSITE" id="PS52016">
    <property type="entry name" value="TONB_DEPENDENT_REC_3"/>
    <property type="match status" value="1"/>
</dbReference>
<evidence type="ECO:0000256" key="5">
    <source>
        <dbReference type="ARBA" id="ARBA00022729"/>
    </source>
</evidence>
<protein>
    <submittedName>
        <fullName evidence="15">TonB-dependent receptor</fullName>
    </submittedName>
</protein>
<evidence type="ECO:0000259" key="13">
    <source>
        <dbReference type="Pfam" id="PF00593"/>
    </source>
</evidence>
<evidence type="ECO:0000259" key="14">
    <source>
        <dbReference type="Pfam" id="PF07715"/>
    </source>
</evidence>
<evidence type="ECO:0000256" key="8">
    <source>
        <dbReference type="ARBA" id="ARBA00023136"/>
    </source>
</evidence>
<dbReference type="InterPro" id="IPR037066">
    <property type="entry name" value="Plug_dom_sf"/>
</dbReference>
<proteinExistence type="inferred from homology"/>
<evidence type="ECO:0000256" key="6">
    <source>
        <dbReference type="ARBA" id="ARBA00023065"/>
    </source>
</evidence>
<dbReference type="Pfam" id="PF00593">
    <property type="entry name" value="TonB_dep_Rec_b-barrel"/>
    <property type="match status" value="1"/>
</dbReference>
<evidence type="ECO:0000256" key="9">
    <source>
        <dbReference type="ARBA" id="ARBA00023237"/>
    </source>
</evidence>
<feature type="domain" description="TonB-dependent receptor-like beta-barrel" evidence="13">
    <location>
        <begin position="260"/>
        <end position="633"/>
    </location>
</feature>
<evidence type="ECO:0000256" key="7">
    <source>
        <dbReference type="ARBA" id="ARBA00023077"/>
    </source>
</evidence>
<dbReference type="Proteomes" id="UP000707352">
    <property type="component" value="Unassembled WGS sequence"/>
</dbReference>
<keyword evidence="7 11" id="KW-0798">TonB box</keyword>
<feature type="signal peptide" evidence="12">
    <location>
        <begin position="1"/>
        <end position="26"/>
    </location>
</feature>
<dbReference type="InterPro" id="IPR000531">
    <property type="entry name" value="Beta-barrel_TonB"/>
</dbReference>
<evidence type="ECO:0000256" key="11">
    <source>
        <dbReference type="RuleBase" id="RU003357"/>
    </source>
</evidence>
<sequence length="659" mass="71402">MSTPSRRLLVAASVSVCALSIVQAQAQDASNASLPPPDIVITATRTPLAISQAGSAISVITAEEIAKESPKHTADVLRRVPGLTVVETGGPGGTTVVRIRGGNSGQTLVLIDGIRVNDPASTSDEFDFANLIATDIERIEVLRGPQSALYGSDAMGGVINIITKKGKGAPRFKASVEGGSYGTRAGHAAVSGSSGPVSYAFATTGFDTAGFSRYGYRIRRIENARVLPLEADSAQRIGASGRVAVQLSQDVELEFGGYTSFNGAQYDAGFGDFPDTPSQSQQRLYEGHTRLTAYAFDGLLRNSILVSATRTNRHYRDVSYFGSLASPFWSNTGYVGDRVAAEYQGDLKLGAFGLLTFGAKVERDSMTSTSRDVLPVPGLPRETNDASQTTRSLYALHQFTLFDNLHLSFGGRLDDIADGDRFGTWRATAAYEIPNTDTKLRASVGTGAKAPSLFQRFDPTYGTPDLQAEHSVGFDVGVDQRLLDDRLTLSATFFANRFRDLIDFTFDPAACRPSQPFGCYLNVARAKTSGVELAADVDVIPTWLRLKVAYTHLQAFDEETHLRLARRPQDEGRIGLIVTPVAGLSIEPSVIFVGERFSSNNEKNRLAPYARFDVYADYRINDTFSVYARAENLTNARYEEVYNYGTAGRSFYAGLRATW</sequence>
<dbReference type="CDD" id="cd01347">
    <property type="entry name" value="ligand_gated_channel"/>
    <property type="match status" value="1"/>
</dbReference>
<dbReference type="Gene3D" id="2.170.130.10">
    <property type="entry name" value="TonB-dependent receptor, plug domain"/>
    <property type="match status" value="1"/>
</dbReference>
<comment type="similarity">
    <text evidence="10 11">Belongs to the TonB-dependent receptor family.</text>
</comment>
<reference evidence="15 16" key="1">
    <citation type="submission" date="2020-03" db="EMBL/GenBank/DDBJ databases">
        <title>The genome sequence of Microvirga sp. c23x22.</title>
        <authorList>
            <person name="Zhang X."/>
        </authorList>
    </citation>
    <scope>NUCLEOTIDE SEQUENCE [LARGE SCALE GENOMIC DNA]</scope>
    <source>
        <strain evidence="16">c23x22</strain>
    </source>
</reference>
<accession>A0ABX0VH02</accession>
<evidence type="ECO:0000256" key="1">
    <source>
        <dbReference type="ARBA" id="ARBA00004571"/>
    </source>
</evidence>
<keyword evidence="2 10" id="KW-0813">Transport</keyword>
<dbReference type="Gene3D" id="2.40.170.20">
    <property type="entry name" value="TonB-dependent receptor, beta-barrel domain"/>
    <property type="match status" value="1"/>
</dbReference>
<evidence type="ECO:0000256" key="2">
    <source>
        <dbReference type="ARBA" id="ARBA00022448"/>
    </source>
</evidence>
<evidence type="ECO:0000256" key="4">
    <source>
        <dbReference type="ARBA" id="ARBA00022692"/>
    </source>
</evidence>
<evidence type="ECO:0000256" key="12">
    <source>
        <dbReference type="SAM" id="SignalP"/>
    </source>
</evidence>
<dbReference type="InterPro" id="IPR039426">
    <property type="entry name" value="TonB-dep_rcpt-like"/>
</dbReference>
<dbReference type="SUPFAM" id="SSF56935">
    <property type="entry name" value="Porins"/>
    <property type="match status" value="1"/>
</dbReference>
<keyword evidence="3 10" id="KW-1134">Transmembrane beta strand</keyword>
<gene>
    <name evidence="15" type="ORF">HB375_14795</name>
</gene>
<keyword evidence="5 12" id="KW-0732">Signal</keyword>
<organism evidence="15 16">
    <name type="scientific">Microvirga terricola</name>
    <dbReference type="NCBI Taxonomy" id="2719797"/>
    <lineage>
        <taxon>Bacteria</taxon>
        <taxon>Pseudomonadati</taxon>
        <taxon>Pseudomonadota</taxon>
        <taxon>Alphaproteobacteria</taxon>
        <taxon>Hyphomicrobiales</taxon>
        <taxon>Methylobacteriaceae</taxon>
        <taxon>Microvirga</taxon>
    </lineage>
</organism>
<keyword evidence="6" id="KW-0406">Ion transport</keyword>
<dbReference type="PANTHER" id="PTHR30069">
    <property type="entry name" value="TONB-DEPENDENT OUTER MEMBRANE RECEPTOR"/>
    <property type="match status" value="1"/>
</dbReference>
<dbReference type="EMBL" id="JAATJS010000005">
    <property type="protein sequence ID" value="NIX77866.1"/>
    <property type="molecule type" value="Genomic_DNA"/>
</dbReference>
<dbReference type="InterPro" id="IPR012910">
    <property type="entry name" value="Plug_dom"/>
</dbReference>
<keyword evidence="8 10" id="KW-0472">Membrane</keyword>
<dbReference type="Pfam" id="PF07715">
    <property type="entry name" value="Plug"/>
    <property type="match status" value="1"/>
</dbReference>
<evidence type="ECO:0000313" key="15">
    <source>
        <dbReference type="EMBL" id="NIX77866.1"/>
    </source>
</evidence>
<keyword evidence="15" id="KW-0675">Receptor</keyword>
<evidence type="ECO:0000313" key="16">
    <source>
        <dbReference type="Proteomes" id="UP000707352"/>
    </source>
</evidence>
<comment type="caution">
    <text evidence="15">The sequence shown here is derived from an EMBL/GenBank/DDBJ whole genome shotgun (WGS) entry which is preliminary data.</text>
</comment>
<name>A0ABX0VH02_9HYPH</name>
<keyword evidence="9 10" id="KW-0998">Cell outer membrane</keyword>
<dbReference type="InterPro" id="IPR036942">
    <property type="entry name" value="Beta-barrel_TonB_sf"/>
</dbReference>
<feature type="domain" description="TonB-dependent receptor plug" evidence="14">
    <location>
        <begin position="52"/>
        <end position="158"/>
    </location>
</feature>
<evidence type="ECO:0000256" key="3">
    <source>
        <dbReference type="ARBA" id="ARBA00022452"/>
    </source>
</evidence>
<dbReference type="RefSeq" id="WP_167673782.1">
    <property type="nucleotide sequence ID" value="NZ_JAATJS010000005.1"/>
</dbReference>
<comment type="subcellular location">
    <subcellularLocation>
        <location evidence="1 10">Cell outer membrane</location>
        <topology evidence="1 10">Multi-pass membrane protein</topology>
    </subcellularLocation>
</comment>
<feature type="chain" id="PRO_5046954194" evidence="12">
    <location>
        <begin position="27"/>
        <end position="659"/>
    </location>
</feature>
<evidence type="ECO:0000256" key="10">
    <source>
        <dbReference type="PROSITE-ProRule" id="PRU01360"/>
    </source>
</evidence>
<keyword evidence="16" id="KW-1185">Reference proteome</keyword>